<evidence type="ECO:0000313" key="2">
    <source>
        <dbReference type="EnsemblMetazoa" id="CapteP201704"/>
    </source>
</evidence>
<protein>
    <submittedName>
        <fullName evidence="1 2">Uncharacterized protein</fullName>
    </submittedName>
</protein>
<reference evidence="2" key="3">
    <citation type="submission" date="2015-06" db="UniProtKB">
        <authorList>
            <consortium name="EnsemblMetazoa"/>
        </authorList>
    </citation>
    <scope>IDENTIFICATION</scope>
</reference>
<dbReference type="EMBL" id="KB303981">
    <property type="protein sequence ID" value="ELU02500.1"/>
    <property type="molecule type" value="Genomic_DNA"/>
</dbReference>
<reference evidence="1 3" key="2">
    <citation type="journal article" date="2013" name="Nature">
        <title>Insights into bilaterian evolution from three spiralian genomes.</title>
        <authorList>
            <person name="Simakov O."/>
            <person name="Marletaz F."/>
            <person name="Cho S.J."/>
            <person name="Edsinger-Gonzales E."/>
            <person name="Havlak P."/>
            <person name="Hellsten U."/>
            <person name="Kuo D.H."/>
            <person name="Larsson T."/>
            <person name="Lv J."/>
            <person name="Arendt D."/>
            <person name="Savage R."/>
            <person name="Osoegawa K."/>
            <person name="de Jong P."/>
            <person name="Grimwood J."/>
            <person name="Chapman J.A."/>
            <person name="Shapiro H."/>
            <person name="Aerts A."/>
            <person name="Otillar R.P."/>
            <person name="Terry A.Y."/>
            <person name="Boore J.L."/>
            <person name="Grigoriev I.V."/>
            <person name="Lindberg D.R."/>
            <person name="Seaver E.C."/>
            <person name="Weisblat D.A."/>
            <person name="Putnam N.H."/>
            <person name="Rokhsar D.S."/>
        </authorList>
    </citation>
    <scope>NUCLEOTIDE SEQUENCE</scope>
    <source>
        <strain evidence="1 3">I ESC-2004</strain>
    </source>
</reference>
<accession>R7U812</accession>
<evidence type="ECO:0000313" key="1">
    <source>
        <dbReference type="EMBL" id="ELU02500.1"/>
    </source>
</evidence>
<organism evidence="1">
    <name type="scientific">Capitella teleta</name>
    <name type="common">Polychaete worm</name>
    <dbReference type="NCBI Taxonomy" id="283909"/>
    <lineage>
        <taxon>Eukaryota</taxon>
        <taxon>Metazoa</taxon>
        <taxon>Spiralia</taxon>
        <taxon>Lophotrochozoa</taxon>
        <taxon>Annelida</taxon>
        <taxon>Polychaeta</taxon>
        <taxon>Sedentaria</taxon>
        <taxon>Scolecida</taxon>
        <taxon>Capitellidae</taxon>
        <taxon>Capitella</taxon>
    </lineage>
</organism>
<gene>
    <name evidence="1" type="ORF">CAPTEDRAFT_201704</name>
</gene>
<keyword evidence="3" id="KW-1185">Reference proteome</keyword>
<dbReference type="AlphaFoldDB" id="R7U812"/>
<dbReference type="HOGENOM" id="CLU_1305905_0_0_1"/>
<dbReference type="Proteomes" id="UP000014760">
    <property type="component" value="Unassembled WGS sequence"/>
</dbReference>
<reference evidence="3" key="1">
    <citation type="submission" date="2012-12" db="EMBL/GenBank/DDBJ databases">
        <authorList>
            <person name="Hellsten U."/>
            <person name="Grimwood J."/>
            <person name="Chapman J.A."/>
            <person name="Shapiro H."/>
            <person name="Aerts A."/>
            <person name="Otillar R.P."/>
            <person name="Terry A.Y."/>
            <person name="Boore J.L."/>
            <person name="Simakov O."/>
            <person name="Marletaz F."/>
            <person name="Cho S.-J."/>
            <person name="Edsinger-Gonzales E."/>
            <person name="Havlak P."/>
            <person name="Kuo D.-H."/>
            <person name="Larsson T."/>
            <person name="Lv J."/>
            <person name="Arendt D."/>
            <person name="Savage R."/>
            <person name="Osoegawa K."/>
            <person name="de Jong P."/>
            <person name="Lindberg D.R."/>
            <person name="Seaver E.C."/>
            <person name="Weisblat D.A."/>
            <person name="Putnam N.H."/>
            <person name="Grigoriev I.V."/>
            <person name="Rokhsar D.S."/>
        </authorList>
    </citation>
    <scope>NUCLEOTIDE SEQUENCE</scope>
    <source>
        <strain evidence="3">I ESC-2004</strain>
    </source>
</reference>
<dbReference type="EMBL" id="AMQN01024997">
    <property type="status" value="NOT_ANNOTATED_CDS"/>
    <property type="molecule type" value="Genomic_DNA"/>
</dbReference>
<proteinExistence type="predicted"/>
<name>R7U812_CAPTE</name>
<evidence type="ECO:0000313" key="3">
    <source>
        <dbReference type="Proteomes" id="UP000014760"/>
    </source>
</evidence>
<sequence>MHYSKTFRLYDHLQSGKSLRMSGCFIPKHSDFMTICSLAEAYEFWQEPTNVRMLYSKTFRLYDHLQSGKSLRMSGCFIPKHSDFMTICSLAKAYEFRQKPTNARRLYSKTFRLYDHLQSGKSLQMPGCVSPKHSDFMTICSLAKAYEFWQKHTNVRMLYSKTFRLYDLLQSGKSLQMSGCFIPKHSDFMTICSLAKAYECQDALLKNIKTF</sequence>
<dbReference type="EnsemblMetazoa" id="CapteT201704">
    <property type="protein sequence ID" value="CapteP201704"/>
    <property type="gene ID" value="CapteG201704"/>
</dbReference>